<feature type="region of interest" description="Disordered" evidence="1">
    <location>
        <begin position="391"/>
        <end position="424"/>
    </location>
</feature>
<feature type="compositionally biased region" description="Polar residues" evidence="1">
    <location>
        <begin position="302"/>
        <end position="312"/>
    </location>
</feature>
<protein>
    <submittedName>
        <fullName evidence="4">Uncharacterized protein</fullName>
    </submittedName>
</protein>
<dbReference type="Proteomes" id="UP000887563">
    <property type="component" value="Unplaced"/>
</dbReference>
<accession>A0A914NVG4</accession>
<feature type="signal peptide" evidence="2">
    <location>
        <begin position="1"/>
        <end position="20"/>
    </location>
</feature>
<dbReference type="WBParaSite" id="Minc3s08106g41906">
    <property type="protein sequence ID" value="Minc3s08106g41906"/>
    <property type="gene ID" value="Minc3s08106g41906"/>
</dbReference>
<evidence type="ECO:0000256" key="2">
    <source>
        <dbReference type="SAM" id="SignalP"/>
    </source>
</evidence>
<feature type="region of interest" description="Disordered" evidence="1">
    <location>
        <begin position="281"/>
        <end position="319"/>
    </location>
</feature>
<name>A0A914NVG4_MELIC</name>
<dbReference type="AlphaFoldDB" id="A0A914NVG4"/>
<keyword evidence="2" id="KW-0732">Signal</keyword>
<proteinExistence type="predicted"/>
<feature type="compositionally biased region" description="Polar residues" evidence="1">
    <location>
        <begin position="397"/>
        <end position="415"/>
    </location>
</feature>
<feature type="chain" id="PRO_5038047686" evidence="2">
    <location>
        <begin position="21"/>
        <end position="510"/>
    </location>
</feature>
<keyword evidence="3" id="KW-1185">Reference proteome</keyword>
<evidence type="ECO:0000313" key="4">
    <source>
        <dbReference type="WBParaSite" id="Minc3s08106g41906"/>
    </source>
</evidence>
<organism evidence="3 4">
    <name type="scientific">Meloidogyne incognita</name>
    <name type="common">Southern root-knot nematode worm</name>
    <name type="synonym">Oxyuris incognita</name>
    <dbReference type="NCBI Taxonomy" id="6306"/>
    <lineage>
        <taxon>Eukaryota</taxon>
        <taxon>Metazoa</taxon>
        <taxon>Ecdysozoa</taxon>
        <taxon>Nematoda</taxon>
        <taxon>Chromadorea</taxon>
        <taxon>Rhabditida</taxon>
        <taxon>Tylenchina</taxon>
        <taxon>Tylenchomorpha</taxon>
        <taxon>Tylenchoidea</taxon>
        <taxon>Meloidogynidae</taxon>
        <taxon>Meloidogyninae</taxon>
        <taxon>Meloidogyne</taxon>
        <taxon>Meloidogyne incognita group</taxon>
    </lineage>
</organism>
<reference evidence="4" key="1">
    <citation type="submission" date="2022-11" db="UniProtKB">
        <authorList>
            <consortium name="WormBaseParasite"/>
        </authorList>
    </citation>
    <scope>IDENTIFICATION</scope>
</reference>
<evidence type="ECO:0000313" key="3">
    <source>
        <dbReference type="Proteomes" id="UP000887563"/>
    </source>
</evidence>
<evidence type="ECO:0000256" key="1">
    <source>
        <dbReference type="SAM" id="MobiDB-lite"/>
    </source>
</evidence>
<sequence length="510" mass="58469">ARLVLFITQLLLCFATQAPGGPYGREKMQTSTYVNYGLEPQLNTWREVSTTSTLCLESRTTYGKTWHTHFKKLAPPTLLTSLTTTNLYQWSRPLLAIKAQLSMPSIRHFNNLEELLKNMMRLLTIDQIIPNQLDSWLDYHHPGWNRDEKTKFEAGVAIVQILETGSAELKVLTAERTVRRPSGFAGFTELPANKELIMPNCTIDRHYWNKGVTLIRPDLPCMIFGNPLERENRHGFRGSIAKSLSRNRGKACWRQGERHYELIPPEKIYWIKLKQTARDNEQHFENVSAQPEHNTDGEHATPKSTANRTSAPNEYGTRQLPTIPISPVIICRKSGNNIEPFDNGGFDQWDSSKPIEPMAGPTLNNIRKTVRNVRQNVQSTTRPHSITRHSRRVMDNQPHSTTNRPRSMIQPQVPTSDMHRQPNMRSNSDVVQQSQAVTKCSHSTCRQQAPLHIKLIFHHEQSSTQWQICINDRNLIIDIPNGNQYCGTSAEQCQCKMSMMKMNDDEEKEE</sequence>